<dbReference type="Pfam" id="PF12780">
    <property type="entry name" value="AAA_8"/>
    <property type="match status" value="1"/>
</dbReference>
<dbReference type="SUPFAM" id="SSF52540">
    <property type="entry name" value="P-loop containing nucleoside triphosphate hydrolases"/>
    <property type="match status" value="1"/>
</dbReference>
<reference evidence="3" key="1">
    <citation type="submission" date="2018-11" db="EMBL/GenBank/DDBJ databases">
        <authorList>
            <consortium name="Pathogen Informatics"/>
        </authorList>
    </citation>
    <scope>NUCLEOTIDE SEQUENCE</scope>
</reference>
<comment type="caution">
    <text evidence="3">The sequence shown here is derived from an EMBL/GenBank/DDBJ whole genome shotgun (WGS) entry which is preliminary data.</text>
</comment>
<evidence type="ECO:0000259" key="2">
    <source>
        <dbReference type="Pfam" id="PF12780"/>
    </source>
</evidence>
<dbReference type="AlphaFoldDB" id="A0A3S5A5C9"/>
<evidence type="ECO:0000313" key="4">
    <source>
        <dbReference type="Proteomes" id="UP000784294"/>
    </source>
</evidence>
<evidence type="ECO:0000256" key="1">
    <source>
        <dbReference type="ARBA" id="ARBA00008887"/>
    </source>
</evidence>
<organism evidence="3 4">
    <name type="scientific">Protopolystoma xenopodis</name>
    <dbReference type="NCBI Taxonomy" id="117903"/>
    <lineage>
        <taxon>Eukaryota</taxon>
        <taxon>Metazoa</taxon>
        <taxon>Spiralia</taxon>
        <taxon>Lophotrochozoa</taxon>
        <taxon>Platyhelminthes</taxon>
        <taxon>Monogenea</taxon>
        <taxon>Polyopisthocotylea</taxon>
        <taxon>Polystomatidea</taxon>
        <taxon>Polystomatidae</taxon>
        <taxon>Protopolystoma</taxon>
    </lineage>
</organism>
<dbReference type="InterPro" id="IPR024317">
    <property type="entry name" value="Dynein_heavy_chain_D4_dom"/>
</dbReference>
<dbReference type="Proteomes" id="UP000784294">
    <property type="component" value="Unassembled WGS sequence"/>
</dbReference>
<dbReference type="GO" id="GO:0045505">
    <property type="term" value="F:dynein intermediate chain binding"/>
    <property type="evidence" value="ECO:0007669"/>
    <property type="project" value="InterPro"/>
</dbReference>
<dbReference type="GO" id="GO:0030286">
    <property type="term" value="C:dynein complex"/>
    <property type="evidence" value="ECO:0007669"/>
    <property type="project" value="InterPro"/>
</dbReference>
<dbReference type="PANTHER" id="PTHR22878">
    <property type="entry name" value="DYNEIN HEAVY CHAIN 6, AXONEMAL-LIKE-RELATED"/>
    <property type="match status" value="1"/>
</dbReference>
<dbReference type="PANTHER" id="PTHR22878:SF68">
    <property type="entry name" value="DYNEIN HEAVY CHAIN 6, AXONEMAL-LIKE"/>
    <property type="match status" value="1"/>
</dbReference>
<dbReference type="Gene3D" id="3.40.50.300">
    <property type="entry name" value="P-loop containing nucleotide triphosphate hydrolases"/>
    <property type="match status" value="1"/>
</dbReference>
<dbReference type="InterPro" id="IPR027417">
    <property type="entry name" value="P-loop_NTPase"/>
</dbReference>
<protein>
    <recommendedName>
        <fullName evidence="2">Dynein heavy chain AAA module D4 domain-containing protein</fullName>
    </recommendedName>
</protein>
<accession>A0A3S5A5C9</accession>
<dbReference type="GO" id="GO:0051959">
    <property type="term" value="F:dynein light intermediate chain binding"/>
    <property type="evidence" value="ECO:0007669"/>
    <property type="project" value="InterPro"/>
</dbReference>
<evidence type="ECO:0000313" key="3">
    <source>
        <dbReference type="EMBL" id="VEL20295.1"/>
    </source>
</evidence>
<sequence>MITEEHLRSLMFGDYMDPDAFAEDRRYEEVKDINRLYPIAEHYLNDFNSSNKNKMNLVIFRYVLEHLSRISRILRSPGGNALLVGVGGSGRQSLTRLAASMAGYHIFQPEISKNYGMPEWREDLKVGLAFKT</sequence>
<dbReference type="OrthoDB" id="10266008at2759"/>
<dbReference type="EMBL" id="CAAALY010045759">
    <property type="protein sequence ID" value="VEL20295.1"/>
    <property type="molecule type" value="Genomic_DNA"/>
</dbReference>
<dbReference type="InterPro" id="IPR026983">
    <property type="entry name" value="DHC"/>
</dbReference>
<feature type="domain" description="Dynein heavy chain AAA module D4" evidence="2">
    <location>
        <begin position="55"/>
        <end position="126"/>
    </location>
</feature>
<gene>
    <name evidence="3" type="ORF">PXEA_LOCUS13735</name>
</gene>
<name>A0A3S5A5C9_9PLAT</name>
<keyword evidence="4" id="KW-1185">Reference proteome</keyword>
<comment type="similarity">
    <text evidence="1">Belongs to the dynein heavy chain family.</text>
</comment>
<proteinExistence type="inferred from homology"/>
<dbReference type="GO" id="GO:0007018">
    <property type="term" value="P:microtubule-based movement"/>
    <property type="evidence" value="ECO:0007669"/>
    <property type="project" value="InterPro"/>
</dbReference>